<dbReference type="PANTHER" id="PTHR43776">
    <property type="entry name" value="TRANSPORT ATP-BINDING PROTEIN"/>
    <property type="match status" value="1"/>
</dbReference>
<keyword evidence="1" id="KW-0813">Transport</keyword>
<dbReference type="AlphaFoldDB" id="X1QJ34"/>
<protein>
    <recommendedName>
        <fullName evidence="4">ABC transporter domain-containing protein</fullName>
    </recommendedName>
</protein>
<evidence type="ECO:0000259" key="4">
    <source>
        <dbReference type="Pfam" id="PF00005"/>
    </source>
</evidence>
<evidence type="ECO:0000256" key="1">
    <source>
        <dbReference type="ARBA" id="ARBA00022448"/>
    </source>
</evidence>
<feature type="domain" description="ABC transporter" evidence="4">
    <location>
        <begin position="4"/>
        <end position="117"/>
    </location>
</feature>
<keyword evidence="3" id="KW-0067">ATP-binding</keyword>
<dbReference type="EMBL" id="BARW01004961">
    <property type="protein sequence ID" value="GAI68457.1"/>
    <property type="molecule type" value="Genomic_DNA"/>
</dbReference>
<evidence type="ECO:0000313" key="5">
    <source>
        <dbReference type="EMBL" id="GAI68457.1"/>
    </source>
</evidence>
<evidence type="ECO:0000256" key="2">
    <source>
        <dbReference type="ARBA" id="ARBA00022741"/>
    </source>
</evidence>
<proteinExistence type="predicted"/>
<accession>X1QJ34</accession>
<dbReference type="InterPro" id="IPR050319">
    <property type="entry name" value="ABC_transp_ATP-bind"/>
</dbReference>
<feature type="non-terminal residue" evidence="5">
    <location>
        <position position="117"/>
    </location>
</feature>
<dbReference type="SUPFAM" id="SSF52540">
    <property type="entry name" value="P-loop containing nucleoside triphosphate hydrolases"/>
    <property type="match status" value="1"/>
</dbReference>
<comment type="caution">
    <text evidence="5">The sequence shown here is derived from an EMBL/GenBank/DDBJ whole genome shotgun (WGS) entry which is preliminary data.</text>
</comment>
<evidence type="ECO:0000256" key="3">
    <source>
        <dbReference type="ARBA" id="ARBA00022840"/>
    </source>
</evidence>
<dbReference type="GO" id="GO:0016887">
    <property type="term" value="F:ATP hydrolysis activity"/>
    <property type="evidence" value="ECO:0007669"/>
    <property type="project" value="InterPro"/>
</dbReference>
<dbReference type="Pfam" id="PF00005">
    <property type="entry name" value="ABC_tran"/>
    <property type="match status" value="1"/>
</dbReference>
<dbReference type="InterPro" id="IPR003439">
    <property type="entry name" value="ABC_transporter-like_ATP-bd"/>
</dbReference>
<name>X1QJ34_9ZZZZ</name>
<reference evidence="5" key="1">
    <citation type="journal article" date="2014" name="Front. Microbiol.">
        <title>High frequency of phylogenetically diverse reductive dehalogenase-homologous genes in deep subseafloor sedimentary metagenomes.</title>
        <authorList>
            <person name="Kawai M."/>
            <person name="Futagami T."/>
            <person name="Toyoda A."/>
            <person name="Takaki Y."/>
            <person name="Nishi S."/>
            <person name="Hori S."/>
            <person name="Arai W."/>
            <person name="Tsubouchi T."/>
            <person name="Morono Y."/>
            <person name="Uchiyama I."/>
            <person name="Ito T."/>
            <person name="Fujiyama A."/>
            <person name="Inagaki F."/>
            <person name="Takami H."/>
        </authorList>
    </citation>
    <scope>NUCLEOTIDE SEQUENCE</scope>
    <source>
        <strain evidence="5">Expedition CK06-06</strain>
    </source>
</reference>
<dbReference type="GO" id="GO:0005524">
    <property type="term" value="F:ATP binding"/>
    <property type="evidence" value="ECO:0007669"/>
    <property type="project" value="UniProtKB-KW"/>
</dbReference>
<organism evidence="5">
    <name type="scientific">marine sediment metagenome</name>
    <dbReference type="NCBI Taxonomy" id="412755"/>
    <lineage>
        <taxon>unclassified sequences</taxon>
        <taxon>metagenomes</taxon>
        <taxon>ecological metagenomes</taxon>
    </lineage>
</organism>
<gene>
    <name evidence="5" type="ORF">S12H4_11176</name>
</gene>
<sequence length="117" mass="13584">MKDGRIMFEDCDLSVDVDHRSMETCKNVQLIFQNPDASLNPRHTVAEILDQPLMLYFPKMTRDERRARQVELLERVRLDGRYRLRYPGQMSGGEKQRVAIARAFAADPEVVLCDEVT</sequence>
<dbReference type="Gene3D" id="3.40.50.300">
    <property type="entry name" value="P-loop containing nucleotide triphosphate hydrolases"/>
    <property type="match status" value="1"/>
</dbReference>
<keyword evidence="2" id="KW-0547">Nucleotide-binding</keyword>
<dbReference type="PANTHER" id="PTHR43776:SF8">
    <property type="entry name" value="ABC TRANSPORTER, ATP-BINDING PROTEIN"/>
    <property type="match status" value="1"/>
</dbReference>
<dbReference type="InterPro" id="IPR027417">
    <property type="entry name" value="P-loop_NTPase"/>
</dbReference>